<evidence type="ECO:0000256" key="1">
    <source>
        <dbReference type="SAM" id="MobiDB-lite"/>
    </source>
</evidence>
<keyword evidence="4" id="KW-1185">Reference proteome</keyword>
<feature type="transmembrane region" description="Helical" evidence="2">
    <location>
        <begin position="17"/>
        <end position="39"/>
    </location>
</feature>
<dbReference type="Proteomes" id="UP001145021">
    <property type="component" value="Unassembled WGS sequence"/>
</dbReference>
<feature type="compositionally biased region" description="Basic and acidic residues" evidence="1">
    <location>
        <begin position="76"/>
        <end position="91"/>
    </location>
</feature>
<name>A0A9W7XSD0_9FUNG</name>
<sequence>MDAVLTLQTYIDTAAKYAFPALLVSAAVFYISTTASEAWRQRQRNKRQAAEDERRRQVYEARLSRSSEQVSEQPSDEEKKNQALLGDDRPQVIRSRLPATSRNQFGATVATLDDTRSRITGPSRSCVIGSGGSCCG</sequence>
<feature type="region of interest" description="Disordered" evidence="1">
    <location>
        <begin position="42"/>
        <end position="100"/>
    </location>
</feature>
<organism evidence="3 4">
    <name type="scientific">Coemansia asiatica</name>
    <dbReference type="NCBI Taxonomy" id="1052880"/>
    <lineage>
        <taxon>Eukaryota</taxon>
        <taxon>Fungi</taxon>
        <taxon>Fungi incertae sedis</taxon>
        <taxon>Zoopagomycota</taxon>
        <taxon>Kickxellomycotina</taxon>
        <taxon>Kickxellomycetes</taxon>
        <taxon>Kickxellales</taxon>
        <taxon>Kickxellaceae</taxon>
        <taxon>Coemansia</taxon>
    </lineage>
</organism>
<evidence type="ECO:0000256" key="2">
    <source>
        <dbReference type="SAM" id="Phobius"/>
    </source>
</evidence>
<dbReference type="EMBL" id="JANBOH010000004">
    <property type="protein sequence ID" value="KAJ1648514.1"/>
    <property type="molecule type" value="Genomic_DNA"/>
</dbReference>
<keyword evidence="2" id="KW-0472">Membrane</keyword>
<accession>A0A9W7XSD0</accession>
<feature type="compositionally biased region" description="Basic and acidic residues" evidence="1">
    <location>
        <begin position="48"/>
        <end position="65"/>
    </location>
</feature>
<dbReference type="AlphaFoldDB" id="A0A9W7XSD0"/>
<reference evidence="3" key="1">
    <citation type="submission" date="2022-07" db="EMBL/GenBank/DDBJ databases">
        <title>Phylogenomic reconstructions and comparative analyses of Kickxellomycotina fungi.</title>
        <authorList>
            <person name="Reynolds N.K."/>
            <person name="Stajich J.E."/>
            <person name="Barry K."/>
            <person name="Grigoriev I.V."/>
            <person name="Crous P."/>
            <person name="Smith M.E."/>
        </authorList>
    </citation>
    <scope>NUCLEOTIDE SEQUENCE</scope>
    <source>
        <strain evidence="3">NBRC 105413</strain>
    </source>
</reference>
<keyword evidence="2" id="KW-0812">Transmembrane</keyword>
<gene>
    <name evidence="3" type="ORF">LPJ64_000212</name>
</gene>
<evidence type="ECO:0000313" key="4">
    <source>
        <dbReference type="Proteomes" id="UP001145021"/>
    </source>
</evidence>
<evidence type="ECO:0000313" key="3">
    <source>
        <dbReference type="EMBL" id="KAJ1648514.1"/>
    </source>
</evidence>
<proteinExistence type="predicted"/>
<keyword evidence="2" id="KW-1133">Transmembrane helix</keyword>
<protein>
    <submittedName>
        <fullName evidence="3">Uncharacterized protein</fullName>
    </submittedName>
</protein>
<comment type="caution">
    <text evidence="3">The sequence shown here is derived from an EMBL/GenBank/DDBJ whole genome shotgun (WGS) entry which is preliminary data.</text>
</comment>